<dbReference type="AlphaFoldDB" id="A0AAU7QAL5"/>
<dbReference type="EMBL" id="CP157947">
    <property type="protein sequence ID" value="XBS70125.1"/>
    <property type="molecule type" value="Genomic_DNA"/>
</dbReference>
<reference evidence="1" key="1">
    <citation type="submission" date="2024-06" db="EMBL/GenBank/DDBJ databases">
        <authorList>
            <person name="Coelho C."/>
            <person name="Bento M."/>
            <person name="Garcia E."/>
            <person name="Camelo A."/>
            <person name="Brandao I."/>
            <person name="Espirito Santo C."/>
            <person name="Trovao J."/>
            <person name="Verissimo A."/>
            <person name="Costa J."/>
            <person name="Tiago I."/>
        </authorList>
    </citation>
    <scope>NUCLEOTIDE SEQUENCE</scope>
    <source>
        <strain evidence="1">KWT182</strain>
    </source>
</reference>
<proteinExistence type="predicted"/>
<organism evidence="1">
    <name type="scientific">Acerihabitans sp. KWT182</name>
    <dbReference type="NCBI Taxonomy" id="3157919"/>
    <lineage>
        <taxon>Bacteria</taxon>
        <taxon>Pseudomonadati</taxon>
        <taxon>Pseudomonadota</taxon>
        <taxon>Gammaproteobacteria</taxon>
        <taxon>Enterobacterales</taxon>
        <taxon>Pectobacteriaceae</taxon>
        <taxon>Acerihabitans</taxon>
    </lineage>
</organism>
<gene>
    <name evidence="1" type="ORF">ABK905_02160</name>
</gene>
<accession>A0AAU7QAL5</accession>
<evidence type="ECO:0000313" key="1">
    <source>
        <dbReference type="EMBL" id="XBS70125.1"/>
    </source>
</evidence>
<name>A0AAU7QAL5_9GAMM</name>
<protein>
    <submittedName>
        <fullName evidence="1">Uncharacterized protein</fullName>
    </submittedName>
</protein>
<sequence length="161" mass="18098">MPFFSYKAELKKPFKSFFFLNILRCIRNDPLRVEQFRFLITKYIFVRLIIQKNFTAYCRDARQSLTISRSSFMTEIIFSPEENCADNRPLSGIEIANQVLLNNAVADGIDRNAMRYRVYSTPGGAGIPGVNLDISATGNASLIPPPQAPESLTPTGSMTCF</sequence>